<comment type="subcellular location">
    <subcellularLocation>
        <location evidence="1 7">Cell membrane</location>
        <topology evidence="1 7">Multi-pass membrane protein</topology>
    </subcellularLocation>
</comment>
<name>A0ABV5B545_9BACL</name>
<accession>A0ABV5B545</accession>
<feature type="transmembrane region" description="Helical" evidence="7">
    <location>
        <begin position="27"/>
        <end position="49"/>
    </location>
</feature>
<reference evidence="9 10" key="1">
    <citation type="submission" date="2024-09" db="EMBL/GenBank/DDBJ databases">
        <authorList>
            <person name="Ruan L."/>
        </authorList>
    </citation>
    <scope>NUCLEOTIDE SEQUENCE [LARGE SCALE GENOMIC DNA]</scope>
    <source>
        <strain evidence="9 10">D33</strain>
    </source>
</reference>
<keyword evidence="10" id="KW-1185">Reference proteome</keyword>
<gene>
    <name evidence="9" type="ORF">ACE3NQ_07805</name>
</gene>
<evidence type="ECO:0000256" key="3">
    <source>
        <dbReference type="ARBA" id="ARBA00022475"/>
    </source>
</evidence>
<dbReference type="SUPFAM" id="SSF161098">
    <property type="entry name" value="MetI-like"/>
    <property type="match status" value="1"/>
</dbReference>
<sequence length="294" mass="32725">MKQQPDLISGLPFARQGGSRKRQPVSLWIRNALLAFYALLTLYPLYWLFISAFKTNEEFFTRPFSLPQAPSFDNMIRAWKLAGMGQAMMNSAIVTVLAMILTLILGAMCAFALSRFRFRLQGAIMAYFLLGMLIPIHSTLVPLFIMLKNIGMLNTHWALILPYTAFELSLAIFLIAAYMTSIPKEVEEAALIDGMGYWGLFLRIILPLSVPGMATVAILAFLRYWNEFAFALVFINSQALKTLPLSLSIFSDGFGTDYGLTMAAMAIAVVPTIVIYLIFQEQIMKGMVAGAVKG</sequence>
<evidence type="ECO:0000256" key="5">
    <source>
        <dbReference type="ARBA" id="ARBA00022989"/>
    </source>
</evidence>
<comment type="caution">
    <text evidence="9">The sequence shown here is derived from an EMBL/GenBank/DDBJ whole genome shotgun (WGS) entry which is preliminary data.</text>
</comment>
<evidence type="ECO:0000256" key="1">
    <source>
        <dbReference type="ARBA" id="ARBA00004651"/>
    </source>
</evidence>
<keyword evidence="3" id="KW-1003">Cell membrane</keyword>
<evidence type="ECO:0000259" key="8">
    <source>
        <dbReference type="PROSITE" id="PS50928"/>
    </source>
</evidence>
<dbReference type="RefSeq" id="WP_375524612.1">
    <property type="nucleotide sequence ID" value="NZ_JBHILM010000007.1"/>
</dbReference>
<dbReference type="PANTHER" id="PTHR43744">
    <property type="entry name" value="ABC TRANSPORTER PERMEASE PROTEIN MG189-RELATED-RELATED"/>
    <property type="match status" value="1"/>
</dbReference>
<feature type="domain" description="ABC transmembrane type-1" evidence="8">
    <location>
        <begin position="88"/>
        <end position="279"/>
    </location>
</feature>
<feature type="transmembrane region" description="Helical" evidence="7">
    <location>
        <begin position="157"/>
        <end position="179"/>
    </location>
</feature>
<dbReference type="InterPro" id="IPR000515">
    <property type="entry name" value="MetI-like"/>
</dbReference>
<dbReference type="CDD" id="cd06261">
    <property type="entry name" value="TM_PBP2"/>
    <property type="match status" value="1"/>
</dbReference>
<protein>
    <submittedName>
        <fullName evidence="9">Carbohydrate ABC transporter permease</fullName>
    </submittedName>
</protein>
<comment type="similarity">
    <text evidence="7">Belongs to the binding-protein-dependent transport system permease family.</text>
</comment>
<dbReference type="Proteomes" id="UP001580407">
    <property type="component" value="Unassembled WGS sequence"/>
</dbReference>
<evidence type="ECO:0000313" key="10">
    <source>
        <dbReference type="Proteomes" id="UP001580407"/>
    </source>
</evidence>
<dbReference type="InterPro" id="IPR035906">
    <property type="entry name" value="MetI-like_sf"/>
</dbReference>
<evidence type="ECO:0000256" key="4">
    <source>
        <dbReference type="ARBA" id="ARBA00022692"/>
    </source>
</evidence>
<feature type="transmembrane region" description="Helical" evidence="7">
    <location>
        <begin position="258"/>
        <end position="279"/>
    </location>
</feature>
<dbReference type="Gene3D" id="1.10.3720.10">
    <property type="entry name" value="MetI-like"/>
    <property type="match status" value="1"/>
</dbReference>
<feature type="transmembrane region" description="Helical" evidence="7">
    <location>
        <begin position="125"/>
        <end position="145"/>
    </location>
</feature>
<evidence type="ECO:0000256" key="7">
    <source>
        <dbReference type="RuleBase" id="RU363032"/>
    </source>
</evidence>
<feature type="transmembrane region" description="Helical" evidence="7">
    <location>
        <begin position="200"/>
        <end position="222"/>
    </location>
</feature>
<dbReference type="PANTHER" id="PTHR43744:SF8">
    <property type="entry name" value="SN-GLYCEROL-3-PHOSPHATE TRANSPORT SYSTEM PERMEASE PROTEIN UGPE"/>
    <property type="match status" value="1"/>
</dbReference>
<feature type="transmembrane region" description="Helical" evidence="7">
    <location>
        <begin position="92"/>
        <end position="113"/>
    </location>
</feature>
<organism evidence="9 10">
    <name type="scientific">Paenibacillus terreus</name>
    <dbReference type="NCBI Taxonomy" id="1387834"/>
    <lineage>
        <taxon>Bacteria</taxon>
        <taxon>Bacillati</taxon>
        <taxon>Bacillota</taxon>
        <taxon>Bacilli</taxon>
        <taxon>Bacillales</taxon>
        <taxon>Paenibacillaceae</taxon>
        <taxon>Paenibacillus</taxon>
    </lineage>
</organism>
<proteinExistence type="inferred from homology"/>
<keyword evidence="5 7" id="KW-1133">Transmembrane helix</keyword>
<evidence type="ECO:0000256" key="2">
    <source>
        <dbReference type="ARBA" id="ARBA00022448"/>
    </source>
</evidence>
<dbReference type="Pfam" id="PF00528">
    <property type="entry name" value="BPD_transp_1"/>
    <property type="match status" value="1"/>
</dbReference>
<keyword evidence="2 7" id="KW-0813">Transport</keyword>
<dbReference type="PROSITE" id="PS50928">
    <property type="entry name" value="ABC_TM1"/>
    <property type="match status" value="1"/>
</dbReference>
<evidence type="ECO:0000256" key="6">
    <source>
        <dbReference type="ARBA" id="ARBA00023136"/>
    </source>
</evidence>
<dbReference type="EMBL" id="JBHILM010000007">
    <property type="protein sequence ID" value="MFB5680810.1"/>
    <property type="molecule type" value="Genomic_DNA"/>
</dbReference>
<keyword evidence="6 7" id="KW-0472">Membrane</keyword>
<evidence type="ECO:0000313" key="9">
    <source>
        <dbReference type="EMBL" id="MFB5680810.1"/>
    </source>
</evidence>
<keyword evidence="4 7" id="KW-0812">Transmembrane</keyword>